<name>A0A941J3E1_9ACTN</name>
<protein>
    <submittedName>
        <fullName evidence="2">Uncharacterized protein</fullName>
    </submittedName>
</protein>
<evidence type="ECO:0000256" key="1">
    <source>
        <dbReference type="SAM" id="MobiDB-lite"/>
    </source>
</evidence>
<accession>A0A941J3E1</accession>
<sequence length="58" mass="5978">MLERTRTAERYARGFTAAVVAVATLLLAANVGPARAGENRPEPSLHSDVSATGGAGLR</sequence>
<reference evidence="2 3" key="1">
    <citation type="submission" date="2021-04" db="EMBL/GenBank/DDBJ databases">
        <title>Characterization of the biosynthetic gene cluster of new lipopeptides with antitumor activity in the genome of the marine Streptomyces PHM034.</title>
        <authorList>
            <person name="Ceniceros A."/>
            <person name="Canedo L."/>
            <person name="Mendez C."/>
            <person name="Olano C."/>
            <person name="Schleissner C."/>
            <person name="Cuevas C."/>
            <person name="De La Calle F."/>
            <person name="Salas J.A."/>
        </authorList>
    </citation>
    <scope>NUCLEOTIDE SEQUENCE [LARGE SCALE GENOMIC DNA]</scope>
    <source>
        <strain evidence="2 3">PHM034</strain>
    </source>
</reference>
<gene>
    <name evidence="2" type="ORF">KEF29_33945</name>
</gene>
<dbReference type="EMBL" id="JAGTPG010000002">
    <property type="protein sequence ID" value="MBR8642722.1"/>
    <property type="molecule type" value="Genomic_DNA"/>
</dbReference>
<proteinExistence type="predicted"/>
<feature type="region of interest" description="Disordered" evidence="1">
    <location>
        <begin position="34"/>
        <end position="58"/>
    </location>
</feature>
<comment type="caution">
    <text evidence="2">The sequence shown here is derived from an EMBL/GenBank/DDBJ whole genome shotgun (WGS) entry which is preliminary data.</text>
</comment>
<keyword evidence="3" id="KW-1185">Reference proteome</keyword>
<dbReference type="AlphaFoldDB" id="A0A941J3E1"/>
<evidence type="ECO:0000313" key="3">
    <source>
        <dbReference type="Proteomes" id="UP000682308"/>
    </source>
</evidence>
<dbReference type="Proteomes" id="UP000682308">
    <property type="component" value="Unassembled WGS sequence"/>
</dbReference>
<organism evidence="2 3">
    <name type="scientific">Streptomyces tuirus</name>
    <dbReference type="NCBI Taxonomy" id="68278"/>
    <lineage>
        <taxon>Bacteria</taxon>
        <taxon>Bacillati</taxon>
        <taxon>Actinomycetota</taxon>
        <taxon>Actinomycetes</taxon>
        <taxon>Kitasatosporales</taxon>
        <taxon>Streptomycetaceae</taxon>
        <taxon>Streptomyces</taxon>
    </lineage>
</organism>
<evidence type="ECO:0000313" key="2">
    <source>
        <dbReference type="EMBL" id="MBR8642722.1"/>
    </source>
</evidence>